<organism evidence="1 2">
    <name type="scientific">Sphingobacterium anhuiense</name>
    <dbReference type="NCBI Taxonomy" id="493780"/>
    <lineage>
        <taxon>Bacteria</taxon>
        <taxon>Pseudomonadati</taxon>
        <taxon>Bacteroidota</taxon>
        <taxon>Sphingobacteriia</taxon>
        <taxon>Sphingobacteriales</taxon>
        <taxon>Sphingobacteriaceae</taxon>
        <taxon>Sphingobacterium</taxon>
    </lineage>
</organism>
<protein>
    <submittedName>
        <fullName evidence="1">Uncharacterized protein</fullName>
    </submittedName>
</protein>
<name>A0ABW5YVX6_9SPHI</name>
<keyword evidence="2" id="KW-1185">Reference proteome</keyword>
<evidence type="ECO:0000313" key="2">
    <source>
        <dbReference type="Proteomes" id="UP001597509"/>
    </source>
</evidence>
<dbReference type="EMBL" id="JBHUPE010000004">
    <property type="protein sequence ID" value="MFD2904618.1"/>
    <property type="molecule type" value="Genomic_DNA"/>
</dbReference>
<dbReference type="Proteomes" id="UP001597509">
    <property type="component" value="Unassembled WGS sequence"/>
</dbReference>
<comment type="caution">
    <text evidence="1">The sequence shown here is derived from an EMBL/GenBank/DDBJ whole genome shotgun (WGS) entry which is preliminary data.</text>
</comment>
<evidence type="ECO:0000313" key="1">
    <source>
        <dbReference type="EMBL" id="MFD2904618.1"/>
    </source>
</evidence>
<gene>
    <name evidence="1" type="ORF">ACFS6I_11815</name>
</gene>
<dbReference type="RefSeq" id="WP_380920738.1">
    <property type="nucleotide sequence ID" value="NZ_JBHUPE010000004.1"/>
</dbReference>
<sequence length="51" mass="5713">MLVSRSDLGITAKIAMIAHRSASYDRNNWSIGYGLDKSKISYEKSRSPSHN</sequence>
<accession>A0ABW5YVX6</accession>
<proteinExistence type="predicted"/>
<reference evidence="2" key="1">
    <citation type="journal article" date="2019" name="Int. J. Syst. Evol. Microbiol.">
        <title>The Global Catalogue of Microorganisms (GCM) 10K type strain sequencing project: providing services to taxonomists for standard genome sequencing and annotation.</title>
        <authorList>
            <consortium name="The Broad Institute Genomics Platform"/>
            <consortium name="The Broad Institute Genome Sequencing Center for Infectious Disease"/>
            <person name="Wu L."/>
            <person name="Ma J."/>
        </authorList>
    </citation>
    <scope>NUCLEOTIDE SEQUENCE [LARGE SCALE GENOMIC DNA]</scope>
    <source>
        <strain evidence="2">KCTC 22209</strain>
    </source>
</reference>